<protein>
    <submittedName>
        <fullName evidence="5">Outer membrane protein assembly factor BamD</fullName>
    </submittedName>
</protein>
<name>A0A6I4ITZ4_9FLAO</name>
<keyword evidence="3" id="KW-0998">Cell outer membrane</keyword>
<reference evidence="6" key="1">
    <citation type="submission" date="2019-05" db="EMBL/GenBank/DDBJ databases">
        <title>Flavobacterium profundi sp. nov., isolated from a deep-sea seamount.</title>
        <authorList>
            <person name="Zhang D.-C."/>
        </authorList>
    </citation>
    <scope>NUCLEOTIDE SEQUENCE [LARGE SCALE GENOMIC DNA]</scope>
    <source>
        <strain evidence="6">TP390</strain>
    </source>
</reference>
<dbReference type="PROSITE" id="PS51257">
    <property type="entry name" value="PROKAR_LIPOPROTEIN"/>
    <property type="match status" value="1"/>
</dbReference>
<keyword evidence="1" id="KW-0732">Signal</keyword>
<dbReference type="InterPro" id="IPR011990">
    <property type="entry name" value="TPR-like_helical_dom_sf"/>
</dbReference>
<evidence type="ECO:0000259" key="4">
    <source>
        <dbReference type="Pfam" id="PF13525"/>
    </source>
</evidence>
<dbReference type="EMBL" id="WQLW01000011">
    <property type="protein sequence ID" value="MVO10359.1"/>
    <property type="molecule type" value="Genomic_DNA"/>
</dbReference>
<dbReference type="InterPro" id="IPR039565">
    <property type="entry name" value="BamD-like"/>
</dbReference>
<dbReference type="RefSeq" id="WP_140998786.1">
    <property type="nucleotide sequence ID" value="NZ_VDCZ01000011.1"/>
</dbReference>
<evidence type="ECO:0000256" key="2">
    <source>
        <dbReference type="ARBA" id="ARBA00023136"/>
    </source>
</evidence>
<dbReference type="Pfam" id="PF13525">
    <property type="entry name" value="YfiO"/>
    <property type="match status" value="2"/>
</dbReference>
<evidence type="ECO:0000313" key="6">
    <source>
        <dbReference type="Proteomes" id="UP000431264"/>
    </source>
</evidence>
<dbReference type="OrthoDB" id="9770761at2"/>
<dbReference type="Proteomes" id="UP000431264">
    <property type="component" value="Unassembled WGS sequence"/>
</dbReference>
<evidence type="ECO:0000256" key="1">
    <source>
        <dbReference type="ARBA" id="ARBA00022729"/>
    </source>
</evidence>
<comment type="caution">
    <text evidence="5">The sequence shown here is derived from an EMBL/GenBank/DDBJ whole genome shotgun (WGS) entry which is preliminary data.</text>
</comment>
<sequence length="268" mass="31341">MNKIISFILIVIFLSSCSEYQKALKSEDLSVKNKVANAMYDKGKYNKALRLYEQIAPAYRGKPNAERLFYLYSKSYYNTKQYYLAGYQFESFASNYPKSEKREEAAFLSAECFYRLSPRYSLDQTDTDKALNKLQAFIDTYPDSEYLPKANEYVKELREKLEKKAFEIAKQYYTISDHRLEYNAALTALDNFISDYPGTPFKEEALFLKFSTAYKLAMNSVQYKKEDRLIFAKNAYATFTKFKSDSEFKNKADAMLATINQELQQFSK</sequence>
<gene>
    <name evidence="5" type="primary">bamD</name>
    <name evidence="5" type="ORF">GOQ30_14390</name>
</gene>
<organism evidence="5 6">
    <name type="scientific">Flavobacterium profundi</name>
    <dbReference type="NCBI Taxonomy" id="1774945"/>
    <lineage>
        <taxon>Bacteria</taxon>
        <taxon>Pseudomonadati</taxon>
        <taxon>Bacteroidota</taxon>
        <taxon>Flavobacteriia</taxon>
        <taxon>Flavobacteriales</taxon>
        <taxon>Flavobacteriaceae</taxon>
        <taxon>Flavobacterium</taxon>
    </lineage>
</organism>
<dbReference type="NCBIfam" id="TIGR03302">
    <property type="entry name" value="OM_YfiO"/>
    <property type="match status" value="1"/>
</dbReference>
<dbReference type="Gene3D" id="1.25.40.10">
    <property type="entry name" value="Tetratricopeptide repeat domain"/>
    <property type="match status" value="1"/>
</dbReference>
<feature type="domain" description="Outer membrane lipoprotein BamD-like" evidence="4">
    <location>
        <begin position="36"/>
        <end position="173"/>
    </location>
</feature>
<feature type="domain" description="Outer membrane lipoprotein BamD-like" evidence="4">
    <location>
        <begin position="181"/>
        <end position="263"/>
    </location>
</feature>
<keyword evidence="2" id="KW-0472">Membrane</keyword>
<proteinExistence type="predicted"/>
<dbReference type="SUPFAM" id="SSF48452">
    <property type="entry name" value="TPR-like"/>
    <property type="match status" value="1"/>
</dbReference>
<keyword evidence="6" id="KW-1185">Reference proteome</keyword>
<dbReference type="InterPro" id="IPR017689">
    <property type="entry name" value="BamD"/>
</dbReference>
<evidence type="ECO:0000256" key="3">
    <source>
        <dbReference type="ARBA" id="ARBA00023237"/>
    </source>
</evidence>
<evidence type="ECO:0000313" key="5">
    <source>
        <dbReference type="EMBL" id="MVO10359.1"/>
    </source>
</evidence>
<accession>A0A6I4ITZ4</accession>
<dbReference type="AlphaFoldDB" id="A0A6I4ITZ4"/>